<name>Q6QWE4_9EURY</name>
<reference evidence="2" key="1">
    <citation type="submission" date="2004-01" db="EMBL/GenBank/DDBJ databases">
        <title>Analysis of the rep gene and protein in a RCR plasmid pML from the halophilic methanogenic archaeon-Methanohalophilus mahii SLP.</title>
        <authorList>
            <person name="Lin P.-C."/>
            <person name="Yu P.-H."/>
            <person name="Lai M.-C."/>
        </authorList>
    </citation>
    <scope>NUCLEOTIDE SEQUENCE</scope>
    <source>
        <plasmid evidence="2">pML</plasmid>
    </source>
</reference>
<feature type="domain" description="Replication-associated protein ORF2/G2P" evidence="1">
    <location>
        <begin position="90"/>
        <end position="211"/>
    </location>
</feature>
<keyword evidence="2" id="KW-0614">Plasmid</keyword>
<dbReference type="EMBL" id="AY523658">
    <property type="protein sequence ID" value="AAR99343.1"/>
    <property type="molecule type" value="Genomic_DNA"/>
</dbReference>
<organism evidence="2">
    <name type="scientific">Methanohalophilus mahii</name>
    <dbReference type="NCBI Taxonomy" id="2176"/>
    <lineage>
        <taxon>Archaea</taxon>
        <taxon>Methanobacteriati</taxon>
        <taxon>Methanobacteriota</taxon>
        <taxon>Stenosarchaea group</taxon>
        <taxon>Methanomicrobia</taxon>
        <taxon>Methanosarcinales</taxon>
        <taxon>Methanosarcinaceae</taxon>
        <taxon>Methanohalophilus</taxon>
    </lineage>
</organism>
<protein>
    <submittedName>
        <fullName evidence="2">PML-orf1</fullName>
    </submittedName>
</protein>
<sequence>MVSPLRNALNGVKANPSLRKYTYECQDFVDYMENTESVYLEVQGVTPEGKEVSKQMPYVHRFTNIYRRGILAKFYQLENYLKRNPQPITMITLTTYQDSQYSVKKIGHKVDHEQALEMLVDGFRKLRELITNRICEGHTPDYFWILEPHESGYPHMHLCYLEEFTEGEQEHIKSIWADKYGAGEQVDFSFRKPEDTVRSIRNYLMKYMSKGFLDSGSKYSSTKMKPAQLVFNALLKKSKARMWGCSRHLSKVMARPGQQSPMEIVWYRVVCRNRLALRPDVSKDIGSSTFWFSRGKAMLAEFKSMLALKQRHIHTVAWKLQDKPSGVG</sequence>
<dbReference type="InterPro" id="IPR056906">
    <property type="entry name" value="ORF2/G2P_dom"/>
</dbReference>
<evidence type="ECO:0000313" key="2">
    <source>
        <dbReference type="EMBL" id="AAR99343.1"/>
    </source>
</evidence>
<dbReference type="Pfam" id="PF23343">
    <property type="entry name" value="REP_ORF2-G2P"/>
    <property type="match status" value="1"/>
</dbReference>
<dbReference type="RefSeq" id="WP_011167199.1">
    <property type="nucleotide sequence ID" value="NC_005563.1"/>
</dbReference>
<evidence type="ECO:0000259" key="1">
    <source>
        <dbReference type="Pfam" id="PF23343"/>
    </source>
</evidence>
<dbReference type="AlphaFoldDB" id="Q6QWE4"/>
<proteinExistence type="predicted"/>
<accession>Q6QWE4</accession>
<geneLocation type="plasmid" evidence="2">
    <name>pML</name>
</geneLocation>